<keyword evidence="3" id="KW-1185">Reference proteome</keyword>
<organism evidence="2 3">
    <name type="scientific">Parasponia andersonii</name>
    <name type="common">Sponia andersonii</name>
    <dbReference type="NCBI Taxonomy" id="3476"/>
    <lineage>
        <taxon>Eukaryota</taxon>
        <taxon>Viridiplantae</taxon>
        <taxon>Streptophyta</taxon>
        <taxon>Embryophyta</taxon>
        <taxon>Tracheophyta</taxon>
        <taxon>Spermatophyta</taxon>
        <taxon>Magnoliopsida</taxon>
        <taxon>eudicotyledons</taxon>
        <taxon>Gunneridae</taxon>
        <taxon>Pentapetalae</taxon>
        <taxon>rosids</taxon>
        <taxon>fabids</taxon>
        <taxon>Rosales</taxon>
        <taxon>Cannabaceae</taxon>
        <taxon>Parasponia</taxon>
    </lineage>
</organism>
<reference evidence="3" key="1">
    <citation type="submission" date="2016-06" db="EMBL/GenBank/DDBJ databases">
        <title>Parallel loss of symbiosis genes in relatives of nitrogen-fixing non-legume Parasponia.</title>
        <authorList>
            <person name="Van Velzen R."/>
            <person name="Holmer R."/>
            <person name="Bu F."/>
            <person name="Rutten L."/>
            <person name="Van Zeijl A."/>
            <person name="Liu W."/>
            <person name="Santuari L."/>
            <person name="Cao Q."/>
            <person name="Sharma T."/>
            <person name="Shen D."/>
            <person name="Roswanjaya Y."/>
            <person name="Wardhani T."/>
            <person name="Kalhor M.S."/>
            <person name="Jansen J."/>
            <person name="Van den Hoogen J."/>
            <person name="Gungor B."/>
            <person name="Hartog M."/>
            <person name="Hontelez J."/>
            <person name="Verver J."/>
            <person name="Yang W.-C."/>
            <person name="Schijlen E."/>
            <person name="Repin R."/>
            <person name="Schilthuizen M."/>
            <person name="Schranz E."/>
            <person name="Heidstra R."/>
            <person name="Miyata K."/>
            <person name="Fedorova E."/>
            <person name="Kohlen W."/>
            <person name="Bisseling T."/>
            <person name="Smit S."/>
            <person name="Geurts R."/>
        </authorList>
    </citation>
    <scope>NUCLEOTIDE SEQUENCE [LARGE SCALE GENOMIC DNA]</scope>
    <source>
        <strain evidence="3">cv. WU1-14</strain>
    </source>
</reference>
<evidence type="ECO:0000256" key="1">
    <source>
        <dbReference type="SAM" id="Phobius"/>
    </source>
</evidence>
<keyword evidence="1" id="KW-0472">Membrane</keyword>
<gene>
    <name evidence="2" type="ORF">PanWU01x14_068430</name>
</gene>
<protein>
    <recommendedName>
        <fullName evidence="4">Transmembrane protein</fullName>
    </recommendedName>
</protein>
<name>A0A2P5DFF0_PARAD</name>
<proteinExistence type="predicted"/>
<dbReference type="OrthoDB" id="10273319at2759"/>
<accession>A0A2P5DFF0</accession>
<sequence length="108" mass="11820">MMRKMSLSCHGGSSPSHEHHLGASTHQVAQTCYCIPLRFHPCCCTSLLSISFSATLKPQLHIVTSLLLAGLVALSCSTQIFQFLPLWQPDRPTLPPRGIMSAQTSILF</sequence>
<evidence type="ECO:0008006" key="4">
    <source>
        <dbReference type="Google" id="ProtNLM"/>
    </source>
</evidence>
<dbReference type="AlphaFoldDB" id="A0A2P5DFF0"/>
<keyword evidence="1" id="KW-1133">Transmembrane helix</keyword>
<dbReference type="EMBL" id="JXTB01000041">
    <property type="protein sequence ID" value="PON72001.1"/>
    <property type="molecule type" value="Genomic_DNA"/>
</dbReference>
<evidence type="ECO:0000313" key="3">
    <source>
        <dbReference type="Proteomes" id="UP000237105"/>
    </source>
</evidence>
<evidence type="ECO:0000313" key="2">
    <source>
        <dbReference type="EMBL" id="PON72001.1"/>
    </source>
</evidence>
<feature type="transmembrane region" description="Helical" evidence="1">
    <location>
        <begin position="66"/>
        <end position="87"/>
    </location>
</feature>
<keyword evidence="1" id="KW-0812">Transmembrane</keyword>
<dbReference type="Proteomes" id="UP000237105">
    <property type="component" value="Unassembled WGS sequence"/>
</dbReference>
<comment type="caution">
    <text evidence="2">The sequence shown here is derived from an EMBL/GenBank/DDBJ whole genome shotgun (WGS) entry which is preliminary data.</text>
</comment>